<evidence type="ECO:0000313" key="2">
    <source>
        <dbReference type="EMBL" id="PKR88555.1"/>
    </source>
</evidence>
<reference evidence="2 3" key="1">
    <citation type="submission" date="2017-12" db="EMBL/GenBank/DDBJ databases">
        <title>Anaerobic carbon monoxide metabolism by Pleomorphomonas carboxyditropha sp. nov., a new mesophilic hydrogenogenic carboxidotroph.</title>
        <authorList>
            <person name="Esquivel-Elizondo S."/>
            <person name="Krajmalnik-Brown R."/>
        </authorList>
    </citation>
    <scope>NUCLEOTIDE SEQUENCE [LARGE SCALE GENOMIC DNA]</scope>
    <source>
        <strain evidence="2 3">R5-392</strain>
    </source>
</reference>
<accession>A0A1I4SV77</accession>
<organism evidence="2 3">
    <name type="scientific">Pleomorphomonas diazotrophica</name>
    <dbReference type="NCBI Taxonomy" id="1166257"/>
    <lineage>
        <taxon>Bacteria</taxon>
        <taxon>Pseudomonadati</taxon>
        <taxon>Pseudomonadota</taxon>
        <taxon>Alphaproteobacteria</taxon>
        <taxon>Hyphomicrobiales</taxon>
        <taxon>Pleomorphomonadaceae</taxon>
        <taxon>Pleomorphomonas</taxon>
    </lineage>
</organism>
<evidence type="ECO:0000259" key="1">
    <source>
        <dbReference type="Pfam" id="PF05899"/>
    </source>
</evidence>
<sequence length="120" mass="13647">MEDDALFLGFDLTAVEPEDGGPDPDRIIKGNPRSRTWLVEERDAEKLYAGVWESTPGAWRVAYDEWEFCTILSGVSIVHETGKETPRILRTGDSFILRPGFSGIWEVVETTRKMFVVRMP</sequence>
<gene>
    <name evidence="2" type="ORF">CXZ10_14240</name>
</gene>
<dbReference type="Proteomes" id="UP000233491">
    <property type="component" value="Unassembled WGS sequence"/>
</dbReference>
<dbReference type="EMBL" id="PJNW01000011">
    <property type="protein sequence ID" value="PKR88555.1"/>
    <property type="molecule type" value="Genomic_DNA"/>
</dbReference>
<comment type="caution">
    <text evidence="2">The sequence shown here is derived from an EMBL/GenBank/DDBJ whole genome shotgun (WGS) entry which is preliminary data.</text>
</comment>
<dbReference type="AlphaFoldDB" id="A0A1I4SV77"/>
<dbReference type="PANTHER" id="PTHR40943">
    <property type="entry name" value="CYTOPLASMIC PROTEIN-RELATED"/>
    <property type="match status" value="1"/>
</dbReference>
<protein>
    <submittedName>
        <fullName evidence="2">Cupin</fullName>
    </submittedName>
</protein>
<evidence type="ECO:0000313" key="3">
    <source>
        <dbReference type="Proteomes" id="UP000233491"/>
    </source>
</evidence>
<dbReference type="SUPFAM" id="SSF51182">
    <property type="entry name" value="RmlC-like cupins"/>
    <property type="match status" value="1"/>
</dbReference>
<dbReference type="PANTHER" id="PTHR40943:SF2">
    <property type="entry name" value="(S)-UREIDOGLYCINE AMINOHYDROLASE CUPIN DOMAIN-CONTAINING PROTEIN"/>
    <property type="match status" value="1"/>
</dbReference>
<dbReference type="InterPro" id="IPR011051">
    <property type="entry name" value="RmlC_Cupin_sf"/>
</dbReference>
<feature type="domain" description="(S)-ureidoglycine aminohydrolase cupin" evidence="1">
    <location>
        <begin position="45"/>
        <end position="115"/>
    </location>
</feature>
<dbReference type="InterPro" id="IPR008579">
    <property type="entry name" value="UGlyAH_Cupin_dom"/>
</dbReference>
<dbReference type="OrthoDB" id="9799053at2"/>
<dbReference type="InterPro" id="IPR014710">
    <property type="entry name" value="RmlC-like_jellyroll"/>
</dbReference>
<keyword evidence="3" id="KW-1185">Reference proteome</keyword>
<proteinExistence type="predicted"/>
<dbReference type="RefSeq" id="WP_101290008.1">
    <property type="nucleotide sequence ID" value="NZ_FOUQ01000004.1"/>
</dbReference>
<dbReference type="CDD" id="cd02227">
    <property type="entry name" value="cupin_TM1112-like"/>
    <property type="match status" value="1"/>
</dbReference>
<dbReference type="Gene3D" id="2.60.120.10">
    <property type="entry name" value="Jelly Rolls"/>
    <property type="match status" value="1"/>
</dbReference>
<name>A0A1I4SV77_9HYPH</name>
<dbReference type="Pfam" id="PF05899">
    <property type="entry name" value="Cupin_3"/>
    <property type="match status" value="1"/>
</dbReference>